<dbReference type="PANTHER" id="PTHR35801">
    <property type="entry name" value="PHOSPHOSERINE PHOSPHATASE RSBX"/>
    <property type="match status" value="1"/>
</dbReference>
<evidence type="ECO:0000313" key="2">
    <source>
        <dbReference type="EMBL" id="MDT8897526.1"/>
    </source>
</evidence>
<reference evidence="2 3" key="1">
    <citation type="submission" date="2023-07" db="EMBL/GenBank/DDBJ databases">
        <title>Novel species of Thermanaerothrix with wide hydrolytic capabilities.</title>
        <authorList>
            <person name="Zayulina K.S."/>
            <person name="Podosokorskaya O.A."/>
            <person name="Elcheninov A.G."/>
        </authorList>
    </citation>
    <scope>NUCLEOTIDE SEQUENCE [LARGE SCALE GENOMIC DNA]</scope>
    <source>
        <strain evidence="2 3">4228-RoL</strain>
    </source>
</reference>
<comment type="caution">
    <text evidence="2">The sequence shown here is derived from an EMBL/GenBank/DDBJ whole genome shotgun (WGS) entry which is preliminary data.</text>
</comment>
<dbReference type="RefSeq" id="WP_315624186.1">
    <property type="nucleotide sequence ID" value="NZ_JAUHMF010000001.1"/>
</dbReference>
<dbReference type="InterPro" id="IPR039248">
    <property type="entry name" value="Ptase_RsbX"/>
</dbReference>
<accession>A0ABU3NKZ9</accession>
<name>A0ABU3NKZ9_9CHLR</name>
<dbReference type="EMBL" id="JAUHMF010000001">
    <property type="protein sequence ID" value="MDT8897526.1"/>
    <property type="molecule type" value="Genomic_DNA"/>
</dbReference>
<dbReference type="InterPro" id="IPR001932">
    <property type="entry name" value="PPM-type_phosphatase-like_dom"/>
</dbReference>
<evidence type="ECO:0000259" key="1">
    <source>
        <dbReference type="SMART" id="SM00331"/>
    </source>
</evidence>
<sequence>MEIQIAVAKATKYGSQESGDTLEVVERPNGGLSVVLCDGQASGRQAKVVSSLVVHKVISLLAEGVRDGAAARAASDFLYTERNGQAAVYLSILSADLQTHTLVLTHNNPTPIYVAHQDQVECISGVDQPIGVARNIRPAITEIPLEAGTTVVMHTDGISKAGSQYGRTLDICTVLEAMLEEQDPEAQVLADTLLSQAIRLDHGRPNDDMSVVVLRVVRRESDQVRRLVVRLPLATAADYLSATESVLLSQDEDEGE</sequence>
<organism evidence="2 3">
    <name type="scientific">Thermanaerothrix solaris</name>
    <dbReference type="NCBI Taxonomy" id="3058434"/>
    <lineage>
        <taxon>Bacteria</taxon>
        <taxon>Bacillati</taxon>
        <taxon>Chloroflexota</taxon>
        <taxon>Anaerolineae</taxon>
        <taxon>Anaerolineales</taxon>
        <taxon>Anaerolineaceae</taxon>
        <taxon>Thermanaerothrix</taxon>
    </lineage>
</organism>
<proteinExistence type="predicted"/>
<dbReference type="Proteomes" id="UP001254165">
    <property type="component" value="Unassembled WGS sequence"/>
</dbReference>
<dbReference type="Gene3D" id="3.60.40.10">
    <property type="entry name" value="PPM-type phosphatase domain"/>
    <property type="match status" value="1"/>
</dbReference>
<dbReference type="SUPFAM" id="SSF81606">
    <property type="entry name" value="PP2C-like"/>
    <property type="match status" value="1"/>
</dbReference>
<dbReference type="PANTHER" id="PTHR35801:SF1">
    <property type="entry name" value="PHOSPHOSERINE PHOSPHATASE RSBX"/>
    <property type="match status" value="1"/>
</dbReference>
<dbReference type="InterPro" id="IPR036457">
    <property type="entry name" value="PPM-type-like_dom_sf"/>
</dbReference>
<feature type="domain" description="PPM-type phosphatase" evidence="1">
    <location>
        <begin position="2"/>
        <end position="216"/>
    </location>
</feature>
<dbReference type="SMART" id="SM00331">
    <property type="entry name" value="PP2C_SIG"/>
    <property type="match status" value="1"/>
</dbReference>
<protein>
    <submittedName>
        <fullName evidence="2">SpoIIE family protein phosphatase</fullName>
    </submittedName>
</protein>
<keyword evidence="3" id="KW-1185">Reference proteome</keyword>
<gene>
    <name evidence="2" type="ORF">QYE77_04540</name>
</gene>
<evidence type="ECO:0000313" key="3">
    <source>
        <dbReference type="Proteomes" id="UP001254165"/>
    </source>
</evidence>
<dbReference type="Pfam" id="PF07228">
    <property type="entry name" value="SpoIIE"/>
    <property type="match status" value="1"/>
</dbReference>